<dbReference type="Proteomes" id="UP000325103">
    <property type="component" value="Segment"/>
</dbReference>
<protein>
    <submittedName>
        <fullName evidence="1">Uncharacterized protein</fullName>
    </submittedName>
</protein>
<name>A0A5B9N9N8_9CAUD</name>
<gene>
    <name evidence="1" type="primary">4L372XY_025</name>
</gene>
<reference evidence="1 2" key="1">
    <citation type="submission" date="2019-04" db="EMBL/GenBank/DDBJ databases">
        <title>Nine Novel Phages from a Plateau Lake in Southwest China Provide Insights into Aeromonas Phage Diversity.</title>
        <authorList>
            <person name="Xiao W."/>
            <person name="Bai M."/>
            <person name="Wang Y."/>
            <person name="Cui X."/>
        </authorList>
    </citation>
    <scope>NUCLEOTIDE SEQUENCE [LARGE SCALE GENOMIC DNA]</scope>
</reference>
<dbReference type="RefSeq" id="YP_009846824.1">
    <property type="nucleotide sequence ID" value="NC_048772.1"/>
</dbReference>
<accession>A0A5B9N9N8</accession>
<sequence>MNTLKFKHLQSGIIQLIVNTSKRWMGYQTLITFKRDVNDRPIPEQQFAIELYDPTEDFHLVDTLTVDFDFDHKKYHRLEEAEKDQIVVYFIPKEMLL</sequence>
<dbReference type="GeneID" id="55617196"/>
<evidence type="ECO:0000313" key="2">
    <source>
        <dbReference type="Proteomes" id="UP000325103"/>
    </source>
</evidence>
<proteinExistence type="predicted"/>
<organism evidence="1 2">
    <name type="scientific">Aeromonas phage 4L372XY</name>
    <dbReference type="NCBI Taxonomy" id="2588520"/>
    <lineage>
        <taxon>Viruses</taxon>
        <taxon>Duplodnaviria</taxon>
        <taxon>Heunggongvirae</taxon>
        <taxon>Uroviricota</taxon>
        <taxon>Caudoviricetes</taxon>
        <taxon>Plateaulakevirus</taxon>
        <taxon>Plateaulakevirus pv4L372XY</taxon>
    </lineage>
</organism>
<dbReference type="KEGG" id="vg:55617196"/>
<dbReference type="EMBL" id="MK813941">
    <property type="protein sequence ID" value="QEG08740.1"/>
    <property type="molecule type" value="Genomic_DNA"/>
</dbReference>
<keyword evidence="2" id="KW-1185">Reference proteome</keyword>
<evidence type="ECO:0000313" key="1">
    <source>
        <dbReference type="EMBL" id="QEG08740.1"/>
    </source>
</evidence>